<gene>
    <name evidence="5" type="ORF">M747DRAFT_357433</name>
</gene>
<feature type="transmembrane region" description="Helical" evidence="3">
    <location>
        <begin position="270"/>
        <end position="293"/>
    </location>
</feature>
<dbReference type="Pfam" id="PF07690">
    <property type="entry name" value="MFS_1"/>
    <property type="match status" value="1"/>
</dbReference>
<feature type="transmembrane region" description="Helical" evidence="3">
    <location>
        <begin position="474"/>
        <end position="495"/>
    </location>
</feature>
<evidence type="ECO:0000313" key="6">
    <source>
        <dbReference type="Proteomes" id="UP000253845"/>
    </source>
</evidence>
<dbReference type="VEuPathDB" id="FungiDB:M747DRAFT_357433"/>
<evidence type="ECO:0000313" key="5">
    <source>
        <dbReference type="EMBL" id="RDH16869.1"/>
    </source>
</evidence>
<dbReference type="InterPro" id="IPR036259">
    <property type="entry name" value="MFS_trans_sf"/>
</dbReference>
<accession>A0A370BTM8</accession>
<dbReference type="InterPro" id="IPR050327">
    <property type="entry name" value="Proton-linked_MCT"/>
</dbReference>
<evidence type="ECO:0000256" key="2">
    <source>
        <dbReference type="ARBA" id="ARBA00006727"/>
    </source>
</evidence>
<feature type="transmembrane region" description="Helical" evidence="3">
    <location>
        <begin position="319"/>
        <end position="340"/>
    </location>
</feature>
<dbReference type="AlphaFoldDB" id="A0A370BTM8"/>
<dbReference type="InterPro" id="IPR011701">
    <property type="entry name" value="MFS"/>
</dbReference>
<feature type="transmembrane region" description="Helical" evidence="3">
    <location>
        <begin position="98"/>
        <end position="118"/>
    </location>
</feature>
<keyword evidence="3" id="KW-0472">Membrane</keyword>
<dbReference type="GO" id="GO:0016020">
    <property type="term" value="C:membrane"/>
    <property type="evidence" value="ECO:0007669"/>
    <property type="project" value="UniProtKB-SubCell"/>
</dbReference>
<protein>
    <submittedName>
        <fullName evidence="5">MFS general substrate transporter</fullName>
    </submittedName>
</protein>
<evidence type="ECO:0000259" key="4">
    <source>
        <dbReference type="PROSITE" id="PS50850"/>
    </source>
</evidence>
<dbReference type="PROSITE" id="PS50850">
    <property type="entry name" value="MFS"/>
    <property type="match status" value="1"/>
</dbReference>
<feature type="transmembrane region" description="Helical" evidence="3">
    <location>
        <begin position="352"/>
        <end position="370"/>
    </location>
</feature>
<feature type="transmembrane region" description="Helical" evidence="3">
    <location>
        <begin position="448"/>
        <end position="468"/>
    </location>
</feature>
<dbReference type="EMBL" id="KZ851935">
    <property type="protein sequence ID" value="RDH16869.1"/>
    <property type="molecule type" value="Genomic_DNA"/>
</dbReference>
<feature type="transmembrane region" description="Helical" evidence="3">
    <location>
        <begin position="206"/>
        <end position="230"/>
    </location>
</feature>
<feature type="transmembrane region" description="Helical" evidence="3">
    <location>
        <begin position="382"/>
        <end position="401"/>
    </location>
</feature>
<feature type="transmembrane region" description="Helical" evidence="3">
    <location>
        <begin position="407"/>
        <end position="427"/>
    </location>
</feature>
<dbReference type="InterPro" id="IPR020846">
    <property type="entry name" value="MFS_dom"/>
</dbReference>
<dbReference type="GO" id="GO:0022857">
    <property type="term" value="F:transmembrane transporter activity"/>
    <property type="evidence" value="ECO:0007669"/>
    <property type="project" value="InterPro"/>
</dbReference>
<feature type="transmembrane region" description="Helical" evidence="3">
    <location>
        <begin position="139"/>
        <end position="156"/>
    </location>
</feature>
<dbReference type="PANTHER" id="PTHR11360">
    <property type="entry name" value="MONOCARBOXYLATE TRANSPORTER"/>
    <property type="match status" value="1"/>
</dbReference>
<feature type="domain" description="Major facilitator superfamily (MFS) profile" evidence="4">
    <location>
        <begin position="318"/>
        <end position="601"/>
    </location>
</feature>
<comment type="subcellular location">
    <subcellularLocation>
        <location evidence="1">Membrane</location>
        <topology evidence="1">Multi-pass membrane protein</topology>
    </subcellularLocation>
</comment>
<organism evidence="5 6">
    <name type="scientific">Aspergillus niger ATCC 13496</name>
    <dbReference type="NCBI Taxonomy" id="1353008"/>
    <lineage>
        <taxon>Eukaryota</taxon>
        <taxon>Fungi</taxon>
        <taxon>Dikarya</taxon>
        <taxon>Ascomycota</taxon>
        <taxon>Pezizomycotina</taxon>
        <taxon>Eurotiomycetes</taxon>
        <taxon>Eurotiomycetidae</taxon>
        <taxon>Eurotiales</taxon>
        <taxon>Aspergillaceae</taxon>
        <taxon>Aspergillus</taxon>
        <taxon>Aspergillus subgen. Circumdati</taxon>
    </lineage>
</organism>
<evidence type="ECO:0000256" key="1">
    <source>
        <dbReference type="ARBA" id="ARBA00004141"/>
    </source>
</evidence>
<feature type="transmembrane region" description="Helical" evidence="3">
    <location>
        <begin position="242"/>
        <end position="264"/>
    </location>
</feature>
<evidence type="ECO:0000256" key="3">
    <source>
        <dbReference type="SAM" id="Phobius"/>
    </source>
</evidence>
<dbReference type="SUPFAM" id="SSF103473">
    <property type="entry name" value="MFS general substrate transporter"/>
    <property type="match status" value="1"/>
</dbReference>
<comment type="similarity">
    <text evidence="2">Belongs to the major facilitator superfamily. Monocarboxylate porter (TC 2.A.1.13) family.</text>
</comment>
<dbReference type="PANTHER" id="PTHR11360:SF240">
    <property type="entry name" value="MONOCARBOXYLATE TRANSPORTER (EUROFUNG)-RELATED"/>
    <property type="match status" value="1"/>
</dbReference>
<keyword evidence="3" id="KW-0812">Transmembrane</keyword>
<name>A0A370BTM8_ASPNG</name>
<proteinExistence type="inferred from homology"/>
<dbReference type="Gene3D" id="1.20.1250.20">
    <property type="entry name" value="MFS general substrate transporter like domains"/>
    <property type="match status" value="1"/>
</dbReference>
<reference evidence="5 6" key="1">
    <citation type="submission" date="2018-07" db="EMBL/GenBank/DDBJ databases">
        <title>Section-level genome sequencing of Aspergillus section Nigri to investigate inter- and intra-species variation.</title>
        <authorList>
            <consortium name="DOE Joint Genome Institute"/>
            <person name="Vesth T.C."/>
            <person name="Nybo J.L."/>
            <person name="Theobald S."/>
            <person name="Frisvad J.C."/>
            <person name="Larsen T.O."/>
            <person name="Nielsen K.F."/>
            <person name="Hoof J.B."/>
            <person name="Brandl J."/>
            <person name="Salamov A."/>
            <person name="Riley R."/>
            <person name="Gladden J.M."/>
            <person name="Phatale P."/>
            <person name="Nielsen M.T."/>
            <person name="Lyhne E.K."/>
            <person name="Kogle M.E."/>
            <person name="Strasser K."/>
            <person name="McDonnell E."/>
            <person name="Barry K."/>
            <person name="Clum A."/>
            <person name="Chen C."/>
            <person name="Nolan M."/>
            <person name="Sandor L."/>
            <person name="Kuo A."/>
            <person name="Lipzen A."/>
            <person name="Hainaut M."/>
            <person name="Drula E."/>
            <person name="Tsang A."/>
            <person name="Magnuson J.K."/>
            <person name="Henrissat B."/>
            <person name="Wiebenga A."/>
            <person name="Simmons B.A."/>
            <person name="Makela M.R."/>
            <person name="De vries R.P."/>
            <person name="Grigoriev I.V."/>
            <person name="Mortensen U.H."/>
            <person name="Baker S.E."/>
            <person name="Andersen M.R."/>
        </authorList>
    </citation>
    <scope>NUCLEOTIDE SEQUENCE [LARGE SCALE GENOMIC DNA]</scope>
    <source>
        <strain evidence="5 6">ATCC 13496</strain>
    </source>
</reference>
<keyword evidence="3" id="KW-1133">Transmembrane helix</keyword>
<sequence length="601" mass="64744">METIPGATQASQTHFVMLRRSLALSNAVGHKAITASDAGVLLKRPLSGGLESVGTQCDLNVQLHRDKKMDTELSVYSTFSEETTEQEDDSIYYPEGGLQAWLVVFGAWCAMVPALGLMNTAGTIHIWTSTHQLRDYPESSYGWIYGAYGFFLYFAGAQSGPYSSKSSLEGWQANNFIEYYRANLGYMGTNLHHYPRVHRHGSVVEYYQIFLSFSVLGGISASALFTPAVAAIGHWFNVRRAFVTGLACTAGGLGGVIFPAIIYFNAPKIGFGWSIRIIALLSLVLCAIACLLIKTRLPLGKETGGSALADFRALKDPKYAVTTLAIFLADFAVFVPNTYLSSYAVHVGLSNTVSYLLLIFLNIGLIPGRLLPGLAADRLGRFNMMVVTSLVCSILTLALWYKAGSSLGAIVCYAVLFGFWSGAAMSLSPVCISQICATEEYGARTGTTYTIASLGVLTGIPIAGAIIQHDHGQYGGLIIFAGVLYLAAAAVFAVARGICRAGLSGNTTAISRVVYMKTGSAEFKHQLPLPLFAFVDRWTVPYNRSKNILLGDIVPKEHTNALVSWLVPSILVELSSASSAVWLSSLQHCVSSSHNPPKKSL</sequence>
<dbReference type="Proteomes" id="UP000253845">
    <property type="component" value="Unassembled WGS sequence"/>
</dbReference>